<keyword evidence="1 3" id="KW-0378">Hydrolase</keyword>
<dbReference type="GO" id="GO:0016787">
    <property type="term" value="F:hydrolase activity"/>
    <property type="evidence" value="ECO:0007669"/>
    <property type="project" value="UniProtKB-KW"/>
</dbReference>
<protein>
    <submittedName>
        <fullName evidence="3">Alpha/beta fold hydrolase</fullName>
    </submittedName>
</protein>
<name>A0ABS2JY07_9GAMM</name>
<dbReference type="InterPro" id="IPR050266">
    <property type="entry name" value="AB_hydrolase_sf"/>
</dbReference>
<accession>A0ABS2JY07</accession>
<dbReference type="RefSeq" id="WP_204678461.1">
    <property type="nucleotide sequence ID" value="NZ_BSNR01000026.1"/>
</dbReference>
<feature type="domain" description="AB hydrolase-1" evidence="2">
    <location>
        <begin position="63"/>
        <end position="198"/>
    </location>
</feature>
<dbReference type="InterPro" id="IPR000073">
    <property type="entry name" value="AB_hydrolase_1"/>
</dbReference>
<gene>
    <name evidence="3" type="ORF">ISP19_00640</name>
</gene>
<dbReference type="SUPFAM" id="SSF53474">
    <property type="entry name" value="alpha/beta-Hydrolases"/>
    <property type="match status" value="1"/>
</dbReference>
<dbReference type="Proteomes" id="UP001430149">
    <property type="component" value="Unassembled WGS sequence"/>
</dbReference>
<dbReference type="PANTHER" id="PTHR43798:SF31">
    <property type="entry name" value="AB HYDROLASE SUPERFAMILY PROTEIN YCLE"/>
    <property type="match status" value="1"/>
</dbReference>
<keyword evidence="4" id="KW-1185">Reference proteome</keyword>
<dbReference type="InterPro" id="IPR029058">
    <property type="entry name" value="AB_hydrolase_fold"/>
</dbReference>
<evidence type="ECO:0000313" key="3">
    <source>
        <dbReference type="EMBL" id="MBM7123870.1"/>
    </source>
</evidence>
<sequence length="367" mass="39487">MHRVHLLRDGYLALVGVLALFAVTCVAAAGNSIKREDFRVMTWDGVHIHVREVTGPAVTNAEPLILIHGARVPGIASFDLPVPHGSLAADLALRTGRPVYVMDARGYGGSDRPAAMDQPPSASLPLSRAYEVVRDIDAVASEAMRRSGAKQVALFGWATGGMWAAYYASLYPQQVSHLIMLNALYGGSSKLAAHAVLGRGTATSDPAHPDRLAPGTGGYALYTVASLFPAWDRTIPVADKNAWRDPALAAAYAKAALDSDPAAYTHRPPSFRAPLGAIEDSFYQSEGRQLFDASSITGRVLIVHAQLDDFWSRPEDGLAFQHDAVHARSVHLLDLPNATHFVHLDRPQHGREQLLDAVSAFLADKDP</sequence>
<evidence type="ECO:0000259" key="2">
    <source>
        <dbReference type="Pfam" id="PF00561"/>
    </source>
</evidence>
<proteinExistence type="predicted"/>
<dbReference type="EMBL" id="JADIKE010000017">
    <property type="protein sequence ID" value="MBM7123870.1"/>
    <property type="molecule type" value="Genomic_DNA"/>
</dbReference>
<evidence type="ECO:0000313" key="4">
    <source>
        <dbReference type="Proteomes" id="UP001430149"/>
    </source>
</evidence>
<organism evidence="3 4">
    <name type="scientific">Dyella flava</name>
    <dbReference type="NCBI Taxonomy" id="1920170"/>
    <lineage>
        <taxon>Bacteria</taxon>
        <taxon>Pseudomonadati</taxon>
        <taxon>Pseudomonadota</taxon>
        <taxon>Gammaproteobacteria</taxon>
        <taxon>Lysobacterales</taxon>
        <taxon>Rhodanobacteraceae</taxon>
        <taxon>Dyella</taxon>
    </lineage>
</organism>
<dbReference type="Gene3D" id="3.40.50.1820">
    <property type="entry name" value="alpha/beta hydrolase"/>
    <property type="match status" value="1"/>
</dbReference>
<evidence type="ECO:0000256" key="1">
    <source>
        <dbReference type="ARBA" id="ARBA00022801"/>
    </source>
</evidence>
<dbReference type="Pfam" id="PF00561">
    <property type="entry name" value="Abhydrolase_1"/>
    <property type="match status" value="1"/>
</dbReference>
<dbReference type="PANTHER" id="PTHR43798">
    <property type="entry name" value="MONOACYLGLYCEROL LIPASE"/>
    <property type="match status" value="1"/>
</dbReference>
<reference evidence="3" key="1">
    <citation type="submission" date="2020-10" db="EMBL/GenBank/DDBJ databases">
        <title>Phylogeny of dyella-like bacteria.</title>
        <authorList>
            <person name="Fu J."/>
        </authorList>
    </citation>
    <scope>NUCLEOTIDE SEQUENCE</scope>
    <source>
        <strain evidence="3">DHOC52</strain>
    </source>
</reference>
<comment type="caution">
    <text evidence="3">The sequence shown here is derived from an EMBL/GenBank/DDBJ whole genome shotgun (WGS) entry which is preliminary data.</text>
</comment>